<comment type="function">
    <text evidence="1 13">Catalyzes the NADPH-dependent reduction of beta-ketoacyl-ACP substrates to beta-hydroxyacyl-ACP products, the first reductive step in the elongation cycle of fatty acid biosynthesis.</text>
</comment>
<dbReference type="GO" id="GO:0004316">
    <property type="term" value="F:3-oxoacyl-[acyl-carrier-protein] reductase (NADPH) activity"/>
    <property type="evidence" value="ECO:0007669"/>
    <property type="project" value="UniProtKB-UniRule"/>
</dbReference>
<dbReference type="PRINTS" id="PR00081">
    <property type="entry name" value="GDHRDH"/>
</dbReference>
<evidence type="ECO:0000256" key="3">
    <source>
        <dbReference type="ARBA" id="ARBA00006484"/>
    </source>
</evidence>
<dbReference type="Pfam" id="PF13561">
    <property type="entry name" value="adh_short_C2"/>
    <property type="match status" value="1"/>
</dbReference>
<evidence type="ECO:0000256" key="2">
    <source>
        <dbReference type="ARBA" id="ARBA00005194"/>
    </source>
</evidence>
<dbReference type="PANTHER" id="PTHR42879:SF2">
    <property type="entry name" value="3-OXOACYL-[ACYL-CARRIER-PROTEIN] REDUCTASE FABG"/>
    <property type="match status" value="1"/>
</dbReference>
<dbReference type="GO" id="GO:0006633">
    <property type="term" value="P:fatty acid biosynthetic process"/>
    <property type="evidence" value="ECO:0007669"/>
    <property type="project" value="UniProtKB-UniPathway"/>
</dbReference>
<evidence type="ECO:0000256" key="12">
    <source>
        <dbReference type="PIRSR" id="PIRSR611284-2"/>
    </source>
</evidence>
<name>A0A5D6VZT6_9FIRM</name>
<dbReference type="InterPro" id="IPR020904">
    <property type="entry name" value="Sc_DH/Rdtase_CS"/>
</dbReference>
<keyword evidence="4 13" id="KW-0444">Lipid biosynthesis</keyword>
<sequence length="247" mass="25693">MLLDGKVALVTGASRGIGRAIAVRLASEGAKVAINYAGNTAKAEEVKAEIEKNGGEAILVQADISSAEAVDAMIEKVTEAFGQIDILVNNAGITRDGLLMRMKDEDFEAVINTNLKGVFYCTKAVSKLMMKKRSGRIVNMASVVGLMGNAGQANYAAAKAGVIGFSKSAAKELAARGINVNVVAPGFIATDMTAAMTDKAKEATLAGIPLKRMGQPEDVANAVLFLVSDYASYITGQIVNVDGGMVM</sequence>
<dbReference type="Gene3D" id="3.40.50.720">
    <property type="entry name" value="NAD(P)-binding Rossmann-like Domain"/>
    <property type="match status" value="1"/>
</dbReference>
<dbReference type="InterPro" id="IPR011284">
    <property type="entry name" value="3oxo_ACP_reduc"/>
</dbReference>
<dbReference type="EC" id="1.1.1.100" evidence="13"/>
<dbReference type="OrthoDB" id="9803333at2"/>
<keyword evidence="6 12" id="KW-0521">NADP</keyword>
<dbReference type="PRINTS" id="PR00080">
    <property type="entry name" value="SDRFAMILY"/>
</dbReference>
<evidence type="ECO:0000256" key="8">
    <source>
        <dbReference type="ARBA" id="ARBA00023098"/>
    </source>
</evidence>
<evidence type="ECO:0000256" key="11">
    <source>
        <dbReference type="PIRSR" id="PIRSR611284-1"/>
    </source>
</evidence>
<keyword evidence="8 13" id="KW-0443">Lipid metabolism</keyword>
<feature type="domain" description="Ketoreductase" evidence="14">
    <location>
        <begin position="6"/>
        <end position="191"/>
    </location>
</feature>
<evidence type="ECO:0000256" key="1">
    <source>
        <dbReference type="ARBA" id="ARBA00002607"/>
    </source>
</evidence>
<organism evidence="15 16">
    <name type="scientific">Selenomonas ruminis</name>
    <dbReference type="NCBI Taxonomy" id="2593411"/>
    <lineage>
        <taxon>Bacteria</taxon>
        <taxon>Bacillati</taxon>
        <taxon>Bacillota</taxon>
        <taxon>Negativicutes</taxon>
        <taxon>Selenomonadales</taxon>
        <taxon>Selenomonadaceae</taxon>
        <taxon>Selenomonas</taxon>
    </lineage>
</organism>
<keyword evidence="7 13" id="KW-0560">Oxidoreductase</keyword>
<comment type="caution">
    <text evidence="15">The sequence shown here is derived from an EMBL/GenBank/DDBJ whole genome shotgun (WGS) entry which is preliminary data.</text>
</comment>
<dbReference type="GO" id="GO:0051287">
    <property type="term" value="F:NAD binding"/>
    <property type="evidence" value="ECO:0007669"/>
    <property type="project" value="UniProtKB-UniRule"/>
</dbReference>
<dbReference type="NCBIfam" id="NF004198">
    <property type="entry name" value="PRK05653.1-3"/>
    <property type="match status" value="1"/>
</dbReference>
<dbReference type="CDD" id="cd05333">
    <property type="entry name" value="BKR_SDR_c"/>
    <property type="match status" value="1"/>
</dbReference>
<evidence type="ECO:0000256" key="13">
    <source>
        <dbReference type="RuleBase" id="RU366074"/>
    </source>
</evidence>
<feature type="active site" description="Proton acceptor" evidence="11">
    <location>
        <position position="155"/>
    </location>
</feature>
<comment type="subunit">
    <text evidence="13">Homotetramer.</text>
</comment>
<evidence type="ECO:0000256" key="4">
    <source>
        <dbReference type="ARBA" id="ARBA00022516"/>
    </source>
</evidence>
<dbReference type="NCBIfam" id="NF005559">
    <property type="entry name" value="PRK07231.1"/>
    <property type="match status" value="1"/>
</dbReference>
<dbReference type="PANTHER" id="PTHR42879">
    <property type="entry name" value="3-OXOACYL-(ACYL-CARRIER-PROTEIN) REDUCTASE"/>
    <property type="match status" value="1"/>
</dbReference>
<keyword evidence="16" id="KW-1185">Reference proteome</keyword>
<accession>A0A5D6VZT6</accession>
<dbReference type="NCBIfam" id="TIGR01830">
    <property type="entry name" value="3oxo_ACP_reduc"/>
    <property type="match status" value="1"/>
</dbReference>
<keyword evidence="5 13" id="KW-0276">Fatty acid metabolism</keyword>
<evidence type="ECO:0000259" key="14">
    <source>
        <dbReference type="SMART" id="SM00822"/>
    </source>
</evidence>
<comment type="catalytic activity">
    <reaction evidence="10 13">
        <text>a (3R)-hydroxyacyl-[ACP] + NADP(+) = a 3-oxoacyl-[ACP] + NADPH + H(+)</text>
        <dbReference type="Rhea" id="RHEA:17397"/>
        <dbReference type="Rhea" id="RHEA-COMP:9916"/>
        <dbReference type="Rhea" id="RHEA-COMP:9945"/>
        <dbReference type="ChEBI" id="CHEBI:15378"/>
        <dbReference type="ChEBI" id="CHEBI:57783"/>
        <dbReference type="ChEBI" id="CHEBI:58349"/>
        <dbReference type="ChEBI" id="CHEBI:78776"/>
        <dbReference type="ChEBI" id="CHEBI:78827"/>
        <dbReference type="EC" id="1.1.1.100"/>
    </reaction>
</comment>
<dbReference type="PROSITE" id="PS00061">
    <property type="entry name" value="ADH_SHORT"/>
    <property type="match status" value="1"/>
</dbReference>
<gene>
    <name evidence="15" type="primary">fabG</name>
    <name evidence="15" type="ORF">FZ040_10690</name>
</gene>
<dbReference type="AlphaFoldDB" id="A0A5D6VZT6"/>
<feature type="binding site" evidence="12">
    <location>
        <position position="188"/>
    </location>
    <ligand>
        <name>NADP(+)</name>
        <dbReference type="ChEBI" id="CHEBI:58349"/>
    </ligand>
</feature>
<evidence type="ECO:0000256" key="6">
    <source>
        <dbReference type="ARBA" id="ARBA00022857"/>
    </source>
</evidence>
<dbReference type="NCBIfam" id="NF004197">
    <property type="entry name" value="PRK05653.1-1"/>
    <property type="match status" value="1"/>
</dbReference>
<dbReference type="EMBL" id="VTOY01000010">
    <property type="protein sequence ID" value="TYZ21120.1"/>
    <property type="molecule type" value="Genomic_DNA"/>
</dbReference>
<dbReference type="NCBIfam" id="NF009466">
    <property type="entry name" value="PRK12826.1-2"/>
    <property type="match status" value="1"/>
</dbReference>
<evidence type="ECO:0000256" key="9">
    <source>
        <dbReference type="ARBA" id="ARBA00023160"/>
    </source>
</evidence>
<feature type="binding site" evidence="12">
    <location>
        <begin position="155"/>
        <end position="159"/>
    </location>
    <ligand>
        <name>NADP(+)</name>
        <dbReference type="ChEBI" id="CHEBI:58349"/>
    </ligand>
</feature>
<evidence type="ECO:0000313" key="15">
    <source>
        <dbReference type="EMBL" id="TYZ21120.1"/>
    </source>
</evidence>
<comment type="similarity">
    <text evidence="3 13">Belongs to the short-chain dehydrogenases/reductases (SDR) family.</text>
</comment>
<protein>
    <recommendedName>
        <fullName evidence="13">3-oxoacyl-[acyl-carrier-protein] reductase</fullName>
        <ecNumber evidence="13">1.1.1.100</ecNumber>
    </recommendedName>
</protein>
<dbReference type="InterPro" id="IPR050259">
    <property type="entry name" value="SDR"/>
</dbReference>
<dbReference type="InterPro" id="IPR036291">
    <property type="entry name" value="NAD(P)-bd_dom_sf"/>
</dbReference>
<reference evidence="15 16" key="1">
    <citation type="submission" date="2019-08" db="EMBL/GenBank/DDBJ databases">
        <title>Selenomonas sp. mPRGC5 and Selenomonas sp. mPRGC8 isolated from ruminal fluid of dairy goat (Capra hircus).</title>
        <authorList>
            <person name="Poothong S."/>
            <person name="Nuengjamnong C."/>
            <person name="Tanasupawat S."/>
        </authorList>
    </citation>
    <scope>NUCLEOTIDE SEQUENCE [LARGE SCALE GENOMIC DNA]</scope>
    <source>
        <strain evidence="16">mPRGC5</strain>
    </source>
</reference>
<dbReference type="NCBIfam" id="NF004199">
    <property type="entry name" value="PRK05653.1-4"/>
    <property type="match status" value="1"/>
</dbReference>
<evidence type="ECO:0000256" key="10">
    <source>
        <dbReference type="ARBA" id="ARBA00048508"/>
    </source>
</evidence>
<dbReference type="SMART" id="SM00822">
    <property type="entry name" value="PKS_KR"/>
    <property type="match status" value="1"/>
</dbReference>
<feature type="binding site" evidence="12">
    <location>
        <position position="90"/>
    </location>
    <ligand>
        <name>NADP(+)</name>
        <dbReference type="ChEBI" id="CHEBI:58349"/>
    </ligand>
</feature>
<evidence type="ECO:0000313" key="16">
    <source>
        <dbReference type="Proteomes" id="UP000323646"/>
    </source>
</evidence>
<proteinExistence type="inferred from homology"/>
<comment type="pathway">
    <text evidence="2 13">Lipid metabolism; fatty acid biosynthesis.</text>
</comment>
<dbReference type="InterPro" id="IPR002347">
    <property type="entry name" value="SDR_fam"/>
</dbReference>
<dbReference type="RefSeq" id="WP_149171969.1">
    <property type="nucleotide sequence ID" value="NZ_VTOY01000010.1"/>
</dbReference>
<dbReference type="InterPro" id="IPR057326">
    <property type="entry name" value="KR_dom"/>
</dbReference>
<dbReference type="UniPathway" id="UPA00094"/>
<evidence type="ECO:0000256" key="5">
    <source>
        <dbReference type="ARBA" id="ARBA00022832"/>
    </source>
</evidence>
<dbReference type="FunFam" id="3.40.50.720:FF:000037">
    <property type="entry name" value="3-oxoacyl-[acyl-carrier-protein] reductase FabG"/>
    <property type="match status" value="1"/>
</dbReference>
<dbReference type="Proteomes" id="UP000323646">
    <property type="component" value="Unassembled WGS sequence"/>
</dbReference>
<keyword evidence="9 13" id="KW-0275">Fatty acid biosynthesis</keyword>
<dbReference type="SUPFAM" id="SSF51735">
    <property type="entry name" value="NAD(P)-binding Rossmann-fold domains"/>
    <property type="match status" value="1"/>
</dbReference>
<evidence type="ECO:0000256" key="7">
    <source>
        <dbReference type="ARBA" id="ARBA00023002"/>
    </source>
</evidence>
<feature type="binding site" evidence="12">
    <location>
        <begin position="12"/>
        <end position="15"/>
    </location>
    <ligand>
        <name>NADP(+)</name>
        <dbReference type="ChEBI" id="CHEBI:58349"/>
    </ligand>
</feature>